<keyword evidence="1" id="KW-1185">Reference proteome</keyword>
<reference evidence="2" key="1">
    <citation type="submission" date="2022-11" db="UniProtKB">
        <authorList>
            <consortium name="WormBaseParasite"/>
        </authorList>
    </citation>
    <scope>IDENTIFICATION</scope>
</reference>
<sequence length="185" mass="21496">MLQTILRRIEESDKIKNLICDNQNEEWYFSVPTLWVDCDFGPNTWELPLINDLNVFGSVNCLIDREGKIKGNCVQIEPRSNIDVVIDHFQYVQIEKLGDLITELIDQINSGTRPNHRQFFAKHQIDNFHNSIPICIYLHCKKINLHLVLPPGLSPSPYDNNYNFDLFTPLEVYPSSSGILFYLLE</sequence>
<accession>A0A914MZS9</accession>
<evidence type="ECO:0000313" key="2">
    <source>
        <dbReference type="WBParaSite" id="Minc3s03011g32425"/>
    </source>
</evidence>
<proteinExistence type="predicted"/>
<name>A0A914MZS9_MELIC</name>
<dbReference type="Proteomes" id="UP000887563">
    <property type="component" value="Unplaced"/>
</dbReference>
<dbReference type="AlphaFoldDB" id="A0A914MZS9"/>
<organism evidence="1 2">
    <name type="scientific">Meloidogyne incognita</name>
    <name type="common">Southern root-knot nematode worm</name>
    <name type="synonym">Oxyuris incognita</name>
    <dbReference type="NCBI Taxonomy" id="6306"/>
    <lineage>
        <taxon>Eukaryota</taxon>
        <taxon>Metazoa</taxon>
        <taxon>Ecdysozoa</taxon>
        <taxon>Nematoda</taxon>
        <taxon>Chromadorea</taxon>
        <taxon>Rhabditida</taxon>
        <taxon>Tylenchina</taxon>
        <taxon>Tylenchomorpha</taxon>
        <taxon>Tylenchoidea</taxon>
        <taxon>Meloidogynidae</taxon>
        <taxon>Meloidogyninae</taxon>
        <taxon>Meloidogyne</taxon>
        <taxon>Meloidogyne incognita group</taxon>
    </lineage>
</organism>
<protein>
    <submittedName>
        <fullName evidence="2">Uncharacterized protein</fullName>
    </submittedName>
</protein>
<evidence type="ECO:0000313" key="1">
    <source>
        <dbReference type="Proteomes" id="UP000887563"/>
    </source>
</evidence>
<dbReference type="WBParaSite" id="Minc3s03011g32425">
    <property type="protein sequence ID" value="Minc3s03011g32425"/>
    <property type="gene ID" value="Minc3s03011g32425"/>
</dbReference>